<dbReference type="STRING" id="590998.Celf_2743"/>
<organism evidence="4 5">
    <name type="scientific">Cellulomonas fimi (strain ATCC 484 / DSM 20113 / JCM 1341 / CCUG 24087 / LMG 16345 / NBRC 15513 / NCIMB 8980 / NCTC 7547 / NRS-133)</name>
    <dbReference type="NCBI Taxonomy" id="590998"/>
    <lineage>
        <taxon>Bacteria</taxon>
        <taxon>Bacillati</taxon>
        <taxon>Actinomycetota</taxon>
        <taxon>Actinomycetes</taxon>
        <taxon>Micrococcales</taxon>
        <taxon>Cellulomonadaceae</taxon>
        <taxon>Cellulomonas</taxon>
    </lineage>
</organism>
<dbReference type="HOGENOM" id="CLU_555169_0_0_11"/>
<feature type="domain" description="Pyrrolo-quinoline quinone repeat" evidence="3">
    <location>
        <begin position="374"/>
        <end position="456"/>
    </location>
</feature>
<evidence type="ECO:0000259" key="3">
    <source>
        <dbReference type="Pfam" id="PF13360"/>
    </source>
</evidence>
<dbReference type="InterPro" id="IPR011047">
    <property type="entry name" value="Quinoprotein_ADH-like_sf"/>
</dbReference>
<dbReference type="Gene3D" id="2.130.10.10">
    <property type="entry name" value="YVTN repeat-like/Quinoprotein amine dehydrogenase"/>
    <property type="match status" value="1"/>
</dbReference>
<feature type="region of interest" description="Disordered" evidence="1">
    <location>
        <begin position="1"/>
        <end position="30"/>
    </location>
</feature>
<proteinExistence type="predicted"/>
<keyword evidence="2" id="KW-0472">Membrane</keyword>
<keyword evidence="2" id="KW-1133">Transmembrane helix</keyword>
<dbReference type="RefSeq" id="WP_013771893.1">
    <property type="nucleotide sequence ID" value="NC_015514.1"/>
</dbReference>
<dbReference type="SUPFAM" id="SSF50998">
    <property type="entry name" value="Quinoprotein alcohol dehydrogenase-like"/>
    <property type="match status" value="1"/>
</dbReference>
<evidence type="ECO:0000256" key="1">
    <source>
        <dbReference type="SAM" id="MobiDB-lite"/>
    </source>
</evidence>
<evidence type="ECO:0000313" key="4">
    <source>
        <dbReference type="EMBL" id="AEE46867.1"/>
    </source>
</evidence>
<sequence length="491" mass="50985">MATRMRRVELDDEGTAPGDPTPSRGRRERVRHRRRAALVAMTGVAVVAATLLGGQAVLDRRREAADAELAARYAGVPGVVAPFGEDLRVLWTAAPDTSATLRTGVLLGDVLVGATETDEGVELVGLGADDGRRRWAVPMPVDATEVPPLQPGVAGADGFVVGAQPWCAEGAPGGDVVCGVGLGQHVGLPPRGSVVWVVDPADGTVRSTAPAVDGEHVLVLGDLLVRARGTTADGGPATTDRPEAWQVVATDAETGAPRWTWTSPSSPSTESFVEWPFEAVTAAGDELVLRGSGADWLLSASGALAGSVAPDDAHQYERARDGRLVPVTATVQGDDGLLTTEELADPEVDDGTLEGVALVLRSTFDGGMLSARAGDEDRWSVPEVRMPLAVLDGRVLVRTFDGLALLDGQDGSRLWSVATGVDGDAFATDGRTVLVVGGDVLRAFDLATGRPAWERTFGDVGITGDVAGVRVESGVRRLVVSRTSGEELVVG</sequence>
<gene>
    <name evidence="4" type="ordered locus">Celf_2743</name>
</gene>
<dbReference type="Pfam" id="PF13360">
    <property type="entry name" value="PQQ_2"/>
    <property type="match status" value="1"/>
</dbReference>
<keyword evidence="2" id="KW-0812">Transmembrane</keyword>
<feature type="transmembrane region" description="Helical" evidence="2">
    <location>
        <begin position="36"/>
        <end position="58"/>
    </location>
</feature>
<dbReference type="InterPro" id="IPR015943">
    <property type="entry name" value="WD40/YVTN_repeat-like_dom_sf"/>
</dbReference>
<dbReference type="EMBL" id="CP002666">
    <property type="protein sequence ID" value="AEE46867.1"/>
    <property type="molecule type" value="Genomic_DNA"/>
</dbReference>
<accession>F4H7A6</accession>
<dbReference type="AlphaFoldDB" id="F4H7A6"/>
<dbReference type="Proteomes" id="UP000008460">
    <property type="component" value="Chromosome"/>
</dbReference>
<evidence type="ECO:0000256" key="2">
    <source>
        <dbReference type="SAM" id="Phobius"/>
    </source>
</evidence>
<dbReference type="eggNOG" id="COG1520">
    <property type="taxonomic scope" value="Bacteria"/>
</dbReference>
<evidence type="ECO:0000313" key="5">
    <source>
        <dbReference type="Proteomes" id="UP000008460"/>
    </source>
</evidence>
<dbReference type="KEGG" id="cfi:Celf_2743"/>
<reference evidence="4 5" key="1">
    <citation type="submission" date="2011-04" db="EMBL/GenBank/DDBJ databases">
        <title>Complete sequence of Cellulomonas fimi ATCC 484.</title>
        <authorList>
            <consortium name="US DOE Joint Genome Institute"/>
            <person name="Lucas S."/>
            <person name="Han J."/>
            <person name="Lapidus A."/>
            <person name="Cheng J.-F."/>
            <person name="Goodwin L."/>
            <person name="Pitluck S."/>
            <person name="Peters L."/>
            <person name="Chertkov O."/>
            <person name="Detter J.C."/>
            <person name="Han C."/>
            <person name="Tapia R."/>
            <person name="Land M."/>
            <person name="Hauser L."/>
            <person name="Kyrpides N."/>
            <person name="Ivanova N."/>
            <person name="Ovchinnikova G."/>
            <person name="Pagani I."/>
            <person name="Mead D."/>
            <person name="Brumm P."/>
            <person name="Woyke T."/>
        </authorList>
    </citation>
    <scope>NUCLEOTIDE SEQUENCE [LARGE SCALE GENOMIC DNA]</scope>
    <source>
        <strain evidence="5">ATCC 484 / DSM 20113 / JCM 1341 / NBRC 15513 / NCIMB 8980 / NCTC 7547</strain>
    </source>
</reference>
<protein>
    <recommendedName>
        <fullName evidence="3">Pyrrolo-quinoline quinone repeat domain-containing protein</fullName>
    </recommendedName>
</protein>
<name>F4H7A6_CELFA</name>
<dbReference type="InterPro" id="IPR002372">
    <property type="entry name" value="PQQ_rpt_dom"/>
</dbReference>
<keyword evidence="5" id="KW-1185">Reference proteome</keyword>